<keyword evidence="3" id="KW-1185">Reference proteome</keyword>
<protein>
    <submittedName>
        <fullName evidence="2">Uncharacterized protein</fullName>
    </submittedName>
</protein>
<dbReference type="AlphaFoldDB" id="A0AAW0HZ31"/>
<accession>A0AAW0HZ31</accession>
<sequence length="118" mass="13024">MSRFLSPVSLVKARAKENRMRHFMCKFSHCFPFANCEASEEYREQVFSCNGRGERATWKPNGTGRVKQGPEGTAEDGRHANSGRAKNGDVAFPANPRFPNGPAAMSASTSEIRDLLDS</sequence>
<comment type="caution">
    <text evidence="2">The sequence shown here is derived from an EMBL/GenBank/DDBJ whole genome shotgun (WGS) entry which is preliminary data.</text>
</comment>
<reference evidence="2 3" key="1">
    <citation type="journal article" date="2023" name="bioRxiv">
        <title>Conserved and derived expression patterns and positive selection on dental genes reveal complex evolutionary context of ever-growing rodent molars.</title>
        <authorList>
            <person name="Calamari Z.T."/>
            <person name="Song A."/>
            <person name="Cohen E."/>
            <person name="Akter M."/>
            <person name="Roy R.D."/>
            <person name="Hallikas O."/>
            <person name="Christensen M.M."/>
            <person name="Li P."/>
            <person name="Marangoni P."/>
            <person name="Jernvall J."/>
            <person name="Klein O.D."/>
        </authorList>
    </citation>
    <scope>NUCLEOTIDE SEQUENCE [LARGE SCALE GENOMIC DNA]</scope>
    <source>
        <strain evidence="2">V071</strain>
    </source>
</reference>
<feature type="region of interest" description="Disordered" evidence="1">
    <location>
        <begin position="58"/>
        <end position="118"/>
    </location>
</feature>
<dbReference type="EMBL" id="JBBHLL010000271">
    <property type="protein sequence ID" value="KAK7807500.1"/>
    <property type="molecule type" value="Genomic_DNA"/>
</dbReference>
<organism evidence="2 3">
    <name type="scientific">Myodes glareolus</name>
    <name type="common">Bank vole</name>
    <name type="synonym">Clethrionomys glareolus</name>
    <dbReference type="NCBI Taxonomy" id="447135"/>
    <lineage>
        <taxon>Eukaryota</taxon>
        <taxon>Metazoa</taxon>
        <taxon>Chordata</taxon>
        <taxon>Craniata</taxon>
        <taxon>Vertebrata</taxon>
        <taxon>Euteleostomi</taxon>
        <taxon>Mammalia</taxon>
        <taxon>Eutheria</taxon>
        <taxon>Euarchontoglires</taxon>
        <taxon>Glires</taxon>
        <taxon>Rodentia</taxon>
        <taxon>Myomorpha</taxon>
        <taxon>Muroidea</taxon>
        <taxon>Cricetidae</taxon>
        <taxon>Arvicolinae</taxon>
        <taxon>Myodes</taxon>
    </lineage>
</organism>
<dbReference type="Proteomes" id="UP001488838">
    <property type="component" value="Unassembled WGS sequence"/>
</dbReference>
<evidence type="ECO:0000313" key="3">
    <source>
        <dbReference type="Proteomes" id="UP001488838"/>
    </source>
</evidence>
<name>A0AAW0HZ31_MYOGA</name>
<evidence type="ECO:0000256" key="1">
    <source>
        <dbReference type="SAM" id="MobiDB-lite"/>
    </source>
</evidence>
<evidence type="ECO:0000313" key="2">
    <source>
        <dbReference type="EMBL" id="KAK7807500.1"/>
    </source>
</evidence>
<proteinExistence type="predicted"/>
<gene>
    <name evidence="2" type="ORF">U0070_006788</name>
</gene>